<evidence type="ECO:0000259" key="2">
    <source>
        <dbReference type="Pfam" id="PF14472"/>
    </source>
</evidence>
<sequence length="155" mass="17566">MKKYVIKHPAKAEITVDENFITIHRKGMMSAAIHGMQGDKKIPLKSLTAIQFKKAGMTNGYIQFAYSGSRESKGGLYDATKDENSVTFWPGNNSDMLELKEYLENKIVENLNKPAETIMNEKSDADELRKFKQLMDDGIISEEEFEAKKKQILGI</sequence>
<dbReference type="Pfam" id="PF14472">
    <property type="entry name" value="DUF4429"/>
    <property type="match status" value="1"/>
</dbReference>
<dbReference type="AlphaFoldDB" id="A0A5K7WT27"/>
<dbReference type="InterPro" id="IPR027860">
    <property type="entry name" value="DUF4429"/>
</dbReference>
<evidence type="ECO:0000313" key="3">
    <source>
        <dbReference type="EMBL" id="BBN97452.1"/>
    </source>
</evidence>
<evidence type="ECO:0000313" key="4">
    <source>
        <dbReference type="Proteomes" id="UP000326951"/>
    </source>
</evidence>
<feature type="domain" description="SHOCT" evidence="1">
    <location>
        <begin position="126"/>
        <end position="153"/>
    </location>
</feature>
<accession>A0A5K7WT27</accession>
<feature type="domain" description="DUF4429" evidence="2">
    <location>
        <begin position="15"/>
        <end position="101"/>
    </location>
</feature>
<reference evidence="3 4" key="1">
    <citation type="submission" date="2019-09" db="EMBL/GenBank/DDBJ databases">
        <title>Complete genome sequence of Sporolactobacillus terrae 70-3.</title>
        <authorList>
            <person name="Tanaka N."/>
            <person name="Shiwa Y."/>
            <person name="Fujita N."/>
            <person name="Tanasupawat S."/>
        </authorList>
    </citation>
    <scope>NUCLEOTIDE SEQUENCE [LARGE SCALE GENOMIC DNA]</scope>
    <source>
        <strain evidence="3 4">70-3</strain>
    </source>
</reference>
<dbReference type="RefSeq" id="WP_152080042.1">
    <property type="nucleotide sequence ID" value="NZ_AP021853.1"/>
</dbReference>
<gene>
    <name evidence="3" type="ORF">St703_01570</name>
</gene>
<protein>
    <recommendedName>
        <fullName evidence="5">SHOCT domain-containing protein</fullName>
    </recommendedName>
</protein>
<dbReference type="Proteomes" id="UP000326951">
    <property type="component" value="Chromosome"/>
</dbReference>
<name>A0A5K7WT27_9BACL</name>
<evidence type="ECO:0000259" key="1">
    <source>
        <dbReference type="Pfam" id="PF09851"/>
    </source>
</evidence>
<dbReference type="EMBL" id="AP021853">
    <property type="protein sequence ID" value="BBN97452.1"/>
    <property type="molecule type" value="Genomic_DNA"/>
</dbReference>
<proteinExistence type="predicted"/>
<evidence type="ECO:0008006" key="5">
    <source>
        <dbReference type="Google" id="ProtNLM"/>
    </source>
</evidence>
<organism evidence="3 4">
    <name type="scientific">Sporolactobacillus terrae</name>
    <dbReference type="NCBI Taxonomy" id="269673"/>
    <lineage>
        <taxon>Bacteria</taxon>
        <taxon>Bacillati</taxon>
        <taxon>Bacillota</taxon>
        <taxon>Bacilli</taxon>
        <taxon>Bacillales</taxon>
        <taxon>Sporolactobacillaceae</taxon>
        <taxon>Sporolactobacillus</taxon>
    </lineage>
</organism>
<dbReference type="InterPro" id="IPR018649">
    <property type="entry name" value="SHOCT"/>
</dbReference>
<dbReference type="Pfam" id="PF09851">
    <property type="entry name" value="SHOCT"/>
    <property type="match status" value="1"/>
</dbReference>